<dbReference type="FunFam" id="1.20.120.350:FF:000009">
    <property type="entry name" value="Voltage-dependent T-type calcium channel subunit alpha"/>
    <property type="match status" value="1"/>
</dbReference>
<feature type="transmembrane region" description="Helical" evidence="19">
    <location>
        <begin position="1283"/>
        <end position="1302"/>
    </location>
</feature>
<evidence type="ECO:0000256" key="9">
    <source>
        <dbReference type="ARBA" id="ARBA00022989"/>
    </source>
</evidence>
<feature type="compositionally biased region" description="Polar residues" evidence="18">
    <location>
        <begin position="838"/>
        <end position="847"/>
    </location>
</feature>
<feature type="domain" description="Ion transport" evidence="20">
    <location>
        <begin position="80"/>
        <end position="390"/>
    </location>
</feature>
<dbReference type="PRINTS" id="PR00167">
    <property type="entry name" value="CACHANNEL"/>
</dbReference>
<feature type="transmembrane region" description="Helical" evidence="19">
    <location>
        <begin position="203"/>
        <end position="223"/>
    </location>
</feature>
<feature type="transmembrane region" description="Helical" evidence="19">
    <location>
        <begin position="580"/>
        <end position="601"/>
    </location>
</feature>
<feature type="transmembrane region" description="Helical" evidence="19">
    <location>
        <begin position="1203"/>
        <end position="1227"/>
    </location>
</feature>
<feature type="transmembrane region" description="Helical" evidence="19">
    <location>
        <begin position="1482"/>
        <end position="1503"/>
    </location>
</feature>
<feature type="transmembrane region" description="Helical" evidence="19">
    <location>
        <begin position="1102"/>
        <end position="1124"/>
    </location>
</feature>
<feature type="transmembrane region" description="Helical" evidence="19">
    <location>
        <begin position="354"/>
        <end position="379"/>
    </location>
</feature>
<proteinExistence type="inferred from homology"/>
<feature type="domain" description="Ion transport" evidence="20">
    <location>
        <begin position="1283"/>
        <end position="1414"/>
    </location>
</feature>
<dbReference type="GO" id="GO:0008331">
    <property type="term" value="F:high voltage-gated calcium channel activity"/>
    <property type="evidence" value="ECO:0007669"/>
    <property type="project" value="TreeGrafter"/>
</dbReference>
<feature type="transmembrane region" description="Helical" evidence="19">
    <location>
        <begin position="542"/>
        <end position="560"/>
    </location>
</feature>
<comment type="subcellular location">
    <subcellularLocation>
        <location evidence="1 16">Membrane</location>
        <topology evidence="1 16">Multi-pass membrane protein</topology>
    </subcellularLocation>
</comment>
<evidence type="ECO:0000256" key="10">
    <source>
        <dbReference type="ARBA" id="ARBA00023065"/>
    </source>
</evidence>
<protein>
    <recommendedName>
        <fullName evidence="16">Voltage-dependent T-type calcium channel subunit alpha</fullName>
    </recommendedName>
</protein>
<keyword evidence="15" id="KW-0479">Metal-binding</keyword>
<keyword evidence="2" id="KW-0813">Transport</keyword>
<dbReference type="FunFam" id="1.10.287.70:FF:000018">
    <property type="entry name" value="Voltage-dependent T-type calcium channel subunit alpha"/>
    <property type="match status" value="1"/>
</dbReference>
<dbReference type="GO" id="GO:0046872">
    <property type="term" value="F:metal ion binding"/>
    <property type="evidence" value="ECO:0007669"/>
    <property type="project" value="UniProtKB-KW"/>
</dbReference>
<reference evidence="21" key="1">
    <citation type="submission" date="2021-04" db="EMBL/GenBank/DDBJ databases">
        <authorList>
            <consortium name="Wellcome Sanger Institute Data Sharing"/>
        </authorList>
    </citation>
    <scope>NUCLEOTIDE SEQUENCE [LARGE SCALE GENOMIC DNA]</scope>
</reference>
<dbReference type="InterPro" id="IPR027359">
    <property type="entry name" value="Volt_channel_dom_sf"/>
</dbReference>
<evidence type="ECO:0000256" key="4">
    <source>
        <dbReference type="ARBA" id="ARBA00022673"/>
    </source>
</evidence>
<dbReference type="PRINTS" id="PR01629">
    <property type="entry name" value="TVDCCALPHA1"/>
</dbReference>
<keyword evidence="9 19" id="KW-1133">Transmembrane helix</keyword>
<feature type="domain" description="Ion transport" evidence="20">
    <location>
        <begin position="541"/>
        <end position="770"/>
    </location>
</feature>
<keyword evidence="10" id="KW-0406">Ion transport</keyword>
<keyword evidence="11 19" id="KW-0472">Membrane</keyword>
<reference evidence="21" key="3">
    <citation type="submission" date="2025-09" db="UniProtKB">
        <authorList>
            <consortium name="Ensembl"/>
        </authorList>
    </citation>
    <scope>IDENTIFICATION</scope>
</reference>
<keyword evidence="8 16" id="KW-0851">Voltage-gated channel</keyword>
<evidence type="ECO:0000256" key="5">
    <source>
        <dbReference type="ARBA" id="ARBA00022692"/>
    </source>
</evidence>
<dbReference type="Gene3D" id="1.10.287.70">
    <property type="match status" value="3"/>
</dbReference>
<sequence length="1601" mass="183090">MTGTQEPDLYEQHRGPAQEEGNEEEEGEKVHVSVEAEEREQDGEEEEEEKEELPYPSLAPVVLLALTQTSPPRSWCLRRVSILAILLNCVTLGMFQPCDNLKLQTNYALDDGIFVFFAGEMVVKMVALGVIGQSGYLGDTWNRLDFFIVIVGMLEYSLDGHNVSLSAIRTVRVLRPLRAINRVPSMRILVTLLLDTLPMLGNVLALCFFVFFIFGIVGVQLWAGLLRNRCFMGEDVKIGYYRPDGTDDHPFICSTERENGMLRCSDVPRRRVGRTSCFLGAEEARPDMGLRVDEQVSCVNWYQYYNECRAGELNPHKGAINFDNIGYAWIAIFQVITLEGWVDIMYYVMDAHSFYNFIYFIFLIIVGSFFMINLCLVVIATQFSETKQREHALMKSEQHARQLHQSASTLASDSQPGSCYEEIIRYLAHLGRKAWRRLSRCYVQTRGCTLHPALPLPGEVPGESSVCPYCIYYNQLSDSENVNEQPDDQQLGYSNSCHGNSPCHCSSPRRDDALVSEPKKRLFERCWAGLRTKLELIVGSRYFNRGIMIAILINTLSMGIEYHEQPQELTDILEISNMVFTSLFSLEMLLKLLALGLFGYIKNPYNGFDSVIVIISVWEIVGEAEGGLSVLRTFRLLRVLKLVRFLPALRRQLVVLMKTMDNVATFCMLLMLFIFIFSILGMHLFGCKFGLRQDSGDTFPDRKNFDSLLWATVTVFQILTQEDWNAVLYNGMASTSPLAALYFVALMTFGNYVLFNLLVAILVEGFQAEVRAKMQFYLTINIFYLKVCRIRNRTSHYCCSSQCLLDSGAESRRSSWTSIGRAPSLHRKSQSGEMESLLSDTHTSSNHSSREQSLDQQEYLQVPMLHDCNGTTFHLPEHCYDDPLTTTHYPSDQEEEDTEEVQFSAFCADVVIYKYVCSFQSLCKKLKRILEPYEPQWCLEHEAWSLYVFSPQNRFRLWCQRVIGHKMFDHVVLLFIFLNCITIALERPDIQPNSMERVFLSVSNYIFTVIFVGEMMIKVVAMGLYFGNGVYLQSSWNVLDGLLVFVSLVDILVSIASAGGNRILGILRVLRLLRTLRPLRVISRAPGLKLVVETLITSLRPIGNIVLICCAFFIVFGILGVQLFKGKFFHCEGLDVSNITNKTQCLEAGYRWVRRKYNFDNLGQALMSLFVLSCKDGWVSIMYDGLDAVGVNQQPIRNNNPWMLLFFISFLLIVSFFVLNMFVGVVVENFHKCRQQQEEEEARLREEKRQRRLEKRRRRAQEKPYYADYSPLRRSIHTVCTSNYLDVFITIIIFTNLLTMSMEHYNQPQYLEEILKYCNYVFTLVFVIEAILKLIAFGLRRFFKERWNQLDLAIVLLSIMGITLEEIDLNASLPINPTIIRIMRVLRITRVLKLLKMATGMRALLDTVMQALPQVRGKCSDENPCEGLSRHATFDNFGMAFLTLFRVSTGDNWNGIMKDTLRECRPQDRHCLSYLPLISPVYFVTFVLTAQFVLVNVVVAVLMKHLEESNKEAQLEEMEERREHTCPGACVHISTCVKGKRVEVTTTMTAVMISCGRSWDACCLSPATVTFSHSDARLILPLATRPAPATATQVLWLFIAN</sequence>
<comment type="function">
    <text evidence="16">Voltage-sensitive calcium channels (VSCC) mediate the entry of calcium ions into excitable cells and are also involved in a variety of calcium-dependent processes, including muscle contraction, hormone or neurotransmitter release, gene expression, cell motility, cell division and cell death. This channel gives rise to T-type calcium currents. T-type calcium channels belong to the "low-voltage activated (LVA)" group and are strongly blocked by nickel and mibefradil. A particularity of this type of channels is an opening at quite negative potentials, and a voltage-dependent inactivation. T-type channels serve pacemaking functions in both central neurons and cardiac nodal cells and support calcium signaling in secretory cells and vascular smooth muscle. They may also be involved in the modulation of firing patterns of neurons which is important for information processing as well as in cell growth processes.</text>
</comment>
<evidence type="ECO:0000313" key="21">
    <source>
        <dbReference type="Ensembl" id="ENSATEP00000062541.1"/>
    </source>
</evidence>
<evidence type="ECO:0000256" key="14">
    <source>
        <dbReference type="ARBA" id="ARBA00036634"/>
    </source>
</evidence>
<feature type="transmembrane region" description="Helical" evidence="19">
    <location>
        <begin position="327"/>
        <end position="348"/>
    </location>
</feature>
<keyword evidence="12" id="KW-0325">Glycoprotein</keyword>
<dbReference type="Proteomes" id="UP000265040">
    <property type="component" value="Chromosome 1"/>
</dbReference>
<feature type="binding site" evidence="15">
    <location>
        <position position="722"/>
    </location>
    <ligand>
        <name>Ca(2+)</name>
        <dbReference type="ChEBI" id="CHEBI:29108"/>
    </ligand>
</feature>
<feature type="transmembrane region" description="Helical" evidence="19">
    <location>
        <begin position="1038"/>
        <end position="1058"/>
    </location>
</feature>
<accession>A0A7N6BEB4</accession>
<dbReference type="Ensembl" id="ENSATET00000062470.1">
    <property type="protein sequence ID" value="ENSATEP00000062541.1"/>
    <property type="gene ID" value="ENSATEG00000026091.1"/>
</dbReference>
<evidence type="ECO:0000256" key="3">
    <source>
        <dbReference type="ARBA" id="ARBA00022568"/>
    </source>
</evidence>
<evidence type="ECO:0000256" key="8">
    <source>
        <dbReference type="ARBA" id="ARBA00022882"/>
    </source>
</evidence>
<keyword evidence="13" id="KW-0407">Ion channel</keyword>
<feature type="binding site" evidence="15">
    <location>
        <position position="1176"/>
    </location>
    <ligand>
        <name>Ca(2+)</name>
        <dbReference type="ChEBI" id="CHEBI:29108"/>
    </ligand>
</feature>
<keyword evidence="5 19" id="KW-0812">Transmembrane</keyword>
<reference evidence="21" key="2">
    <citation type="submission" date="2025-08" db="UniProtKB">
        <authorList>
            <consortium name="Ensembl"/>
        </authorList>
    </citation>
    <scope>IDENTIFICATION</scope>
</reference>
<dbReference type="PANTHER" id="PTHR45628">
    <property type="entry name" value="VOLTAGE-DEPENDENT CALCIUM CHANNEL TYPE A SUBUNIT ALPHA-1"/>
    <property type="match status" value="1"/>
</dbReference>
<name>A0A7N6BEB4_ANATE</name>
<evidence type="ECO:0000256" key="15">
    <source>
        <dbReference type="PIRSR" id="PIRSR602077-1"/>
    </source>
</evidence>
<dbReference type="GO" id="GO:0005891">
    <property type="term" value="C:voltage-gated calcium channel complex"/>
    <property type="evidence" value="ECO:0007669"/>
    <property type="project" value="InterPro"/>
</dbReference>
<dbReference type="FunFam" id="1.20.120.350:FF:000007">
    <property type="entry name" value="Voltage-dependent T-type calcium channel subunit alpha"/>
    <property type="match status" value="1"/>
</dbReference>
<dbReference type="Gene3D" id="1.20.120.350">
    <property type="entry name" value="Voltage-gated potassium channels. Chain C"/>
    <property type="match status" value="4"/>
</dbReference>
<feature type="region of interest" description="Disordered" evidence="18">
    <location>
        <begin position="820"/>
        <end position="852"/>
    </location>
</feature>
<evidence type="ECO:0000256" key="17">
    <source>
        <dbReference type="SAM" id="Coils"/>
    </source>
</evidence>
<comment type="catalytic activity">
    <reaction evidence="14">
        <text>Ca(2+)(in) = Ca(2+)(out)</text>
        <dbReference type="Rhea" id="RHEA:29671"/>
        <dbReference type="ChEBI" id="CHEBI:29108"/>
    </reaction>
</comment>
<dbReference type="PANTHER" id="PTHR45628:SF37">
    <property type="entry name" value="VOLTAGE-DEPENDENT T-TYPE CALCIUM CHANNEL SUBUNIT ALPHA-1H"/>
    <property type="match status" value="1"/>
</dbReference>
<dbReference type="InterPro" id="IPR005821">
    <property type="entry name" value="Ion_trans_dom"/>
</dbReference>
<organism evidence="21 22">
    <name type="scientific">Anabas testudineus</name>
    <name type="common">Climbing perch</name>
    <name type="synonym">Anthias testudineus</name>
    <dbReference type="NCBI Taxonomy" id="64144"/>
    <lineage>
        <taxon>Eukaryota</taxon>
        <taxon>Metazoa</taxon>
        <taxon>Chordata</taxon>
        <taxon>Craniata</taxon>
        <taxon>Vertebrata</taxon>
        <taxon>Euteleostomi</taxon>
        <taxon>Actinopterygii</taxon>
        <taxon>Neopterygii</taxon>
        <taxon>Teleostei</taxon>
        <taxon>Neoteleostei</taxon>
        <taxon>Acanthomorphata</taxon>
        <taxon>Anabantaria</taxon>
        <taxon>Anabantiformes</taxon>
        <taxon>Anabantoidei</taxon>
        <taxon>Anabantidae</taxon>
        <taxon>Anabas</taxon>
    </lineage>
</organism>
<feature type="binding site" evidence="15">
    <location>
        <position position="339"/>
    </location>
    <ligand>
        <name>Ca(2+)</name>
        <dbReference type="ChEBI" id="CHEBI:29108"/>
    </ligand>
</feature>
<feature type="domain" description="Ion transport" evidence="20">
    <location>
        <begin position="1427"/>
        <end position="1513"/>
    </location>
</feature>
<evidence type="ECO:0000256" key="7">
    <source>
        <dbReference type="ARBA" id="ARBA00022837"/>
    </source>
</evidence>
<dbReference type="SUPFAM" id="SSF81324">
    <property type="entry name" value="Voltage-gated potassium channels"/>
    <property type="match status" value="4"/>
</dbReference>
<feature type="region of interest" description="Disordered" evidence="18">
    <location>
        <begin position="1"/>
        <end position="54"/>
    </location>
</feature>
<evidence type="ECO:0000256" key="1">
    <source>
        <dbReference type="ARBA" id="ARBA00004141"/>
    </source>
</evidence>
<dbReference type="InterPro" id="IPR002077">
    <property type="entry name" value="VDCCAlpha1"/>
</dbReference>
<evidence type="ECO:0000256" key="13">
    <source>
        <dbReference type="ARBA" id="ARBA00023303"/>
    </source>
</evidence>
<feature type="coiled-coil region" evidence="17">
    <location>
        <begin position="1227"/>
        <end position="1263"/>
    </location>
</feature>
<feature type="transmembrane region" description="Helical" evidence="19">
    <location>
        <begin position="663"/>
        <end position="685"/>
    </location>
</feature>
<evidence type="ECO:0000256" key="6">
    <source>
        <dbReference type="ARBA" id="ARBA00022737"/>
    </source>
</evidence>
<evidence type="ECO:0000313" key="22">
    <source>
        <dbReference type="Proteomes" id="UP000265040"/>
    </source>
</evidence>
<evidence type="ECO:0000256" key="12">
    <source>
        <dbReference type="ARBA" id="ARBA00023180"/>
    </source>
</evidence>
<dbReference type="Pfam" id="PF00520">
    <property type="entry name" value="Ion_trans"/>
    <property type="match status" value="5"/>
</dbReference>
<keyword evidence="6" id="KW-0677">Repeat</keyword>
<evidence type="ECO:0000256" key="19">
    <source>
        <dbReference type="SAM" id="Phobius"/>
    </source>
</evidence>
<feature type="transmembrane region" description="Helical" evidence="19">
    <location>
        <begin position="1314"/>
        <end position="1335"/>
    </location>
</feature>
<feature type="transmembrane region" description="Helical" evidence="19">
    <location>
        <begin position="1005"/>
        <end position="1026"/>
    </location>
</feature>
<dbReference type="FunFam" id="1.20.120.350:FF:000008">
    <property type="entry name" value="Voltage-dependent T-type calcium channel subunit alpha"/>
    <property type="match status" value="1"/>
</dbReference>
<feature type="domain" description="Ion transport" evidence="20">
    <location>
        <begin position="965"/>
        <end position="1238"/>
    </location>
</feature>
<keyword evidence="17" id="KW-0175">Coiled coil</keyword>
<keyword evidence="3 16" id="KW-0109">Calcium transport</keyword>
<dbReference type="GeneTree" id="ENSGT00940000156666"/>
<keyword evidence="7 15" id="KW-0106">Calcium</keyword>
<feature type="transmembrane region" description="Helical" evidence="19">
    <location>
        <begin position="107"/>
        <end position="128"/>
    </location>
</feature>
<feature type="compositionally biased region" description="Acidic residues" evidence="18">
    <location>
        <begin position="37"/>
        <end position="51"/>
    </location>
</feature>
<evidence type="ECO:0000256" key="11">
    <source>
        <dbReference type="ARBA" id="ARBA00023136"/>
    </source>
</evidence>
<evidence type="ECO:0000256" key="18">
    <source>
        <dbReference type="SAM" id="MobiDB-lite"/>
    </source>
</evidence>
<keyword evidence="4 16" id="KW-0107">Calcium channel</keyword>
<evidence type="ECO:0000256" key="2">
    <source>
        <dbReference type="ARBA" id="ARBA00022448"/>
    </source>
</evidence>
<dbReference type="FunFam" id="1.10.287.70:FF:000136">
    <property type="entry name" value="Voltage-dependent T-type calcium channel subunit alpha"/>
    <property type="match status" value="1"/>
</dbReference>
<dbReference type="InterPro" id="IPR050599">
    <property type="entry name" value="VDCC_alpha-1_subunit"/>
</dbReference>
<comment type="similarity">
    <text evidence="16">Belongs to the calcium channel alpha-1 subunit (TC 1.A.1.11) family.</text>
</comment>
<evidence type="ECO:0000259" key="20">
    <source>
        <dbReference type="Pfam" id="PF00520"/>
    </source>
</evidence>
<dbReference type="InterPro" id="IPR005445">
    <property type="entry name" value="VDCC_T_a1"/>
</dbReference>
<dbReference type="GO" id="GO:0098703">
    <property type="term" value="P:calcium ion import across plasma membrane"/>
    <property type="evidence" value="ECO:0007669"/>
    <property type="project" value="TreeGrafter"/>
</dbReference>
<feature type="transmembrane region" description="Helical" evidence="19">
    <location>
        <begin position="739"/>
        <end position="763"/>
    </location>
</feature>
<keyword evidence="22" id="KW-1185">Reference proteome</keyword>
<evidence type="ECO:0000256" key="16">
    <source>
        <dbReference type="RuleBase" id="RU003808"/>
    </source>
</evidence>